<sequence length="962" mass="102990">DLHVADSGASVPVLRVADSGAFVPDLHVADSGASVPDEGSCACQTLGPPCLTRGRLGAAHPANSVNKRLVRAYYLLLGARPATAEVRQAFATQALLLVPRGQEALMVKPAAWVTAERAVWEGTSILRSSKQLRILEVEYGGGEDSAQLRHFFHSVAGVQLRAPAELFLDRWCRLVAKVEGGIGGEHEGLEEDLDAIYQRLSVALQEGEMQASRLEQRGLKIWCSFEGECSFLPAAECFLDDAPELMSELGGKCALVGDAVPLPVVLLPGRGWEEFEKLFTQCLGVRRLSQAIHSTIETTPYLPGTACRPLLTVQVKTAIARCLYAAGREDYATARQSGALLRLLAMREERAAAIVVRHSLQYVRGGQQRQFTVEARSRHFGVDAAAGIVHRLCRLPTRRAQMAVTVELAGELVRALLPGGAAAVRQSVESSAASLLRTQLDEPDLGDFLAVHEPRWTPKLPPDELQYVQDNVVQNEWPAEREAPVQRTHGARPARRAAAAAAAPAGDGGASPRARAAQGAAETGMAGGEASVLALPWHEVVRGLGGEEAARVRPEDLGPEEVARLVAEHRAAQVQAAGLREEAEELRRRLEATQGASRRRSSGAAWWPADAPEGGGAEESLGTASPNPRAPSGNSPSQSGGASEGPRRGTGLAIVPAVPVATGPGAGGSRDAGEPADMEAADRQGPRRSKRNVRARTENPAAGAGADAPAAATVRNGGEGMPAVAAATAVDAAQRNQIGVIEALRIELRNSQEELLEERERASRERAALEEAQRERARAAASTQQAEREQQTAVTAMEAAVRTRHRQECLITGCDLEPVLEVARISATVPLDANNGLLLRADLARLFTARRLALHRFSKEYMMVKISEDLRRTSYSTHHNHLIEAKEVLGEETLELLKIHHTEAFPPGLQAMPAKGAKQSETCIKRRYEHISDSVAAAVAQTKMLKRESGSAADNSIDLTDD</sequence>
<feature type="compositionally biased region" description="Low complexity" evidence="1">
    <location>
        <begin position="779"/>
        <end position="789"/>
    </location>
</feature>
<organism evidence="2 3">
    <name type="scientific">Cymbomonas tetramitiformis</name>
    <dbReference type="NCBI Taxonomy" id="36881"/>
    <lineage>
        <taxon>Eukaryota</taxon>
        <taxon>Viridiplantae</taxon>
        <taxon>Chlorophyta</taxon>
        <taxon>Pyramimonadophyceae</taxon>
        <taxon>Pyramimonadales</taxon>
        <taxon>Pyramimonadaceae</taxon>
        <taxon>Cymbomonas</taxon>
    </lineage>
</organism>
<reference evidence="2 3" key="1">
    <citation type="journal article" date="2015" name="Genome Biol. Evol.">
        <title>Comparative Genomics of a Bacterivorous Green Alga Reveals Evolutionary Causalities and Consequences of Phago-Mixotrophic Mode of Nutrition.</title>
        <authorList>
            <person name="Burns J.A."/>
            <person name="Paasch A."/>
            <person name="Narechania A."/>
            <person name="Kim E."/>
        </authorList>
    </citation>
    <scope>NUCLEOTIDE SEQUENCE [LARGE SCALE GENOMIC DNA]</scope>
    <source>
        <strain evidence="2 3">PLY_AMNH</strain>
    </source>
</reference>
<feature type="compositionally biased region" description="Low complexity" evidence="1">
    <location>
        <begin position="496"/>
        <end position="522"/>
    </location>
</feature>
<accession>A0AAE0KYM5</accession>
<feature type="non-terminal residue" evidence="2">
    <location>
        <position position="1"/>
    </location>
</feature>
<feature type="region of interest" description="Disordered" evidence="1">
    <location>
        <begin position="766"/>
        <end position="789"/>
    </location>
</feature>
<evidence type="ECO:0000313" key="3">
    <source>
        <dbReference type="Proteomes" id="UP001190700"/>
    </source>
</evidence>
<feature type="region of interest" description="Disordered" evidence="1">
    <location>
        <begin position="478"/>
        <end position="522"/>
    </location>
</feature>
<feature type="region of interest" description="Disordered" evidence="1">
    <location>
        <begin position="588"/>
        <end position="714"/>
    </location>
</feature>
<dbReference type="Proteomes" id="UP001190700">
    <property type="component" value="Unassembled WGS sequence"/>
</dbReference>
<proteinExistence type="predicted"/>
<feature type="compositionally biased region" description="Low complexity" evidence="1">
    <location>
        <begin position="700"/>
        <end position="712"/>
    </location>
</feature>
<evidence type="ECO:0000313" key="2">
    <source>
        <dbReference type="EMBL" id="KAK3265265.1"/>
    </source>
</evidence>
<dbReference type="AlphaFoldDB" id="A0AAE0KYM5"/>
<name>A0AAE0KYM5_9CHLO</name>
<dbReference type="EMBL" id="LGRX02014043">
    <property type="protein sequence ID" value="KAK3265265.1"/>
    <property type="molecule type" value="Genomic_DNA"/>
</dbReference>
<evidence type="ECO:0000256" key="1">
    <source>
        <dbReference type="SAM" id="MobiDB-lite"/>
    </source>
</evidence>
<comment type="caution">
    <text evidence="2">The sequence shown here is derived from an EMBL/GenBank/DDBJ whole genome shotgun (WGS) entry which is preliminary data.</text>
</comment>
<protein>
    <submittedName>
        <fullName evidence="2">Uncharacterized protein</fullName>
    </submittedName>
</protein>
<feature type="compositionally biased region" description="Basic and acidic residues" evidence="1">
    <location>
        <begin position="766"/>
        <end position="778"/>
    </location>
</feature>
<gene>
    <name evidence="2" type="ORF">CYMTET_26040</name>
</gene>
<keyword evidence="3" id="KW-1185">Reference proteome</keyword>
<feature type="compositionally biased region" description="Polar residues" evidence="1">
    <location>
        <begin position="622"/>
        <end position="641"/>
    </location>
</feature>